<keyword evidence="2" id="KW-1185">Reference proteome</keyword>
<sequence length="50" mass="5617">MIISIKTPKSSASNPSIILLTISSEKSSQELTRQGFSNQMYCISTAYWQF</sequence>
<dbReference type="PaxDb" id="449447-MAE_33420"/>
<gene>
    <name evidence="1" type="ordered locus">MAE_33420</name>
</gene>
<organism evidence="1 2">
    <name type="scientific">Microcystis aeruginosa (strain NIES-843 / IAM M-2473)</name>
    <dbReference type="NCBI Taxonomy" id="449447"/>
    <lineage>
        <taxon>Bacteria</taxon>
        <taxon>Bacillati</taxon>
        <taxon>Cyanobacteriota</taxon>
        <taxon>Cyanophyceae</taxon>
        <taxon>Oscillatoriophycideae</taxon>
        <taxon>Chroococcales</taxon>
        <taxon>Microcystaceae</taxon>
        <taxon>Microcystis</taxon>
    </lineage>
</organism>
<evidence type="ECO:0000313" key="2">
    <source>
        <dbReference type="Proteomes" id="UP000001510"/>
    </source>
</evidence>
<dbReference type="HOGENOM" id="CLU_3119821_0_0_3"/>
<dbReference type="EMBL" id="AP009552">
    <property type="protein sequence ID" value="BAG03164.1"/>
    <property type="molecule type" value="Genomic_DNA"/>
</dbReference>
<dbReference type="AlphaFoldDB" id="B0JLZ0"/>
<accession>B0JLZ0</accession>
<dbReference type="Proteomes" id="UP000001510">
    <property type="component" value="Chromosome"/>
</dbReference>
<reference evidence="1 2" key="1">
    <citation type="journal article" date="2007" name="DNA Res.">
        <title>Complete genomic structure of the bloom-forming toxic cyanobacterium Microcystis aeruginosa NIES-843.</title>
        <authorList>
            <person name="Kaneko T."/>
            <person name="Nakajima N."/>
            <person name="Okamoto S."/>
            <person name="Suzuki I."/>
            <person name="Tanabe Y."/>
            <person name="Tamaoki M."/>
            <person name="Nakamura Y."/>
            <person name="Kasai F."/>
            <person name="Watanabe A."/>
            <person name="Kawashima K."/>
            <person name="Kishida Y."/>
            <person name="Ono A."/>
            <person name="Shimizu Y."/>
            <person name="Takahashi C."/>
            <person name="Minami C."/>
            <person name="Fujishiro T."/>
            <person name="Kohara M."/>
            <person name="Katoh M."/>
            <person name="Nakazaki N."/>
            <person name="Nakayama S."/>
            <person name="Yamada M."/>
            <person name="Tabata S."/>
            <person name="Watanabe M.M."/>
        </authorList>
    </citation>
    <scope>NUCLEOTIDE SEQUENCE [LARGE SCALE GENOMIC DNA]</scope>
    <source>
        <strain evidence="2">NIES-843 / IAM M-247</strain>
    </source>
</reference>
<name>B0JLZ0_MICAN</name>
<dbReference type="KEGG" id="mar:MAE_33420"/>
<evidence type="ECO:0000313" key="1">
    <source>
        <dbReference type="EMBL" id="BAG03164.1"/>
    </source>
</evidence>
<dbReference type="EnsemblBacteria" id="BAG03164">
    <property type="protein sequence ID" value="BAG03164"/>
    <property type="gene ID" value="MAE_33420"/>
</dbReference>
<protein>
    <submittedName>
        <fullName evidence="1">Uncharacterized protein</fullName>
    </submittedName>
</protein>
<proteinExistence type="predicted"/>